<dbReference type="PANTHER" id="PTHR47490:SF2">
    <property type="entry name" value="PROTEIN BLISTER"/>
    <property type="match status" value="1"/>
</dbReference>
<dbReference type="GO" id="GO:0040008">
    <property type="term" value="P:regulation of growth"/>
    <property type="evidence" value="ECO:0007669"/>
    <property type="project" value="InterPro"/>
</dbReference>
<sequence length="810" mass="89177">MASAQVLPSSRKQEHLEAGKRRLEEFRKKKAAERAKKVASTSQPDALDVSLDQKQPLGTEHVQLTDSDGVGTSDGPGRNVEPTGVSMNNGNPFDNTEKVEKSSSQNADPNIPSLSDYSTLLSGITQKHTNNHDSHRHNASGFAGSPNVKYGQDTEKMNNNSGLYSRSKEESPYGTSSDHYIANSFHERSSESSFNGRELFQSKEDNTSLKDSTVVNDGTHFPTSLPNSASFEQHTFKPSYSSTHATAALQTSESTDFKSDAKIFPNHMPQYLVSSESNNRRSHPSFLDSLNVSRSSSQSSFRHSEPERSFIINTSKSNGIDALGSSAFQKLPVEAETARHFSESTPSSFDHATQFSFSSTNGVINANENSMERSHEFYLPKQNGDFSALEQHIEDLTQEKFSLQRALEASRALAESLAAENSSFTDSYNQQRGVVNQLKSDMEQLQEEIKAHLVELESAKIACANAQLECNAADERAKLLASEVIGLEEKVVNFLFIPGYSCLFCNLLVQALRLRSSELKLERQLESSHTEITSYKKKMSSLEKDRQDLQLTIDALQEEKKLLQSKLRKASVTEKAAGVSRSAEKKNVAISTEDLGDVPETSGQETHNAASFPGSDASDLLNLPDNGQLNLEASSVYIPPDQMRMIQNINTIISELALEKEELMQALTTESSQCSKLKDLNNDLSRKLEIQTQRLELLTAQSMANENIPARLPDSHAVQDSSAYADEGCGKGFRVDYEALPRRTIQTKNKQASLIHDRITHQTGTLGACVQMKNKQASLIHDRITHQTGTLGACISIAATPLILATQRSS</sequence>
<dbReference type="OrthoDB" id="2019993at2759"/>
<feature type="compositionally biased region" description="Polar residues" evidence="2">
    <location>
        <begin position="85"/>
        <end position="94"/>
    </location>
</feature>
<feature type="coiled-coil region" evidence="1">
    <location>
        <begin position="532"/>
        <end position="573"/>
    </location>
</feature>
<feature type="region of interest" description="Disordered" evidence="2">
    <location>
        <begin position="201"/>
        <end position="230"/>
    </location>
</feature>
<dbReference type="InterPro" id="IPR044194">
    <property type="entry name" value="BLISTER"/>
</dbReference>
<accession>A0A835K363</accession>
<evidence type="ECO:0000256" key="2">
    <source>
        <dbReference type="SAM" id="MobiDB-lite"/>
    </source>
</evidence>
<dbReference type="Proteomes" id="UP000657918">
    <property type="component" value="Chromosome 8"/>
</dbReference>
<dbReference type="PANTHER" id="PTHR47490">
    <property type="entry name" value="PROTEIN BLISTER"/>
    <property type="match status" value="1"/>
</dbReference>
<feature type="coiled-coil region" evidence="1">
    <location>
        <begin position="386"/>
        <end position="476"/>
    </location>
</feature>
<dbReference type="EMBL" id="JADGMS010000008">
    <property type="protein sequence ID" value="KAF9677789.1"/>
    <property type="molecule type" value="Genomic_DNA"/>
</dbReference>
<reference evidence="3 4" key="1">
    <citation type="submission" date="2020-10" db="EMBL/GenBank/DDBJ databases">
        <title>Plant Genome Project.</title>
        <authorList>
            <person name="Zhang R.-G."/>
        </authorList>
    </citation>
    <scope>NUCLEOTIDE SEQUENCE [LARGE SCALE GENOMIC DNA]</scope>
    <source>
        <strain evidence="3">FAFU-HL-1</strain>
        <tissue evidence="3">Leaf</tissue>
    </source>
</reference>
<feature type="compositionally biased region" description="Polar residues" evidence="2">
    <location>
        <begin position="209"/>
        <end position="230"/>
    </location>
</feature>
<feature type="region of interest" description="Disordered" evidence="2">
    <location>
        <begin position="275"/>
        <end position="307"/>
    </location>
</feature>
<feature type="compositionally biased region" description="Basic and acidic residues" evidence="2">
    <location>
        <begin position="11"/>
        <end position="36"/>
    </location>
</feature>
<keyword evidence="4" id="KW-1185">Reference proteome</keyword>
<feature type="compositionally biased region" description="Polar residues" evidence="2">
    <location>
        <begin position="102"/>
        <end position="115"/>
    </location>
</feature>
<evidence type="ECO:0000313" key="3">
    <source>
        <dbReference type="EMBL" id="KAF9677789.1"/>
    </source>
</evidence>
<comment type="caution">
    <text evidence="3">The sequence shown here is derived from an EMBL/GenBank/DDBJ whole genome shotgun (WGS) entry which is preliminary data.</text>
</comment>
<evidence type="ECO:0000313" key="4">
    <source>
        <dbReference type="Proteomes" id="UP000657918"/>
    </source>
</evidence>
<feature type="region of interest" description="Disordered" evidence="2">
    <location>
        <begin position="590"/>
        <end position="614"/>
    </location>
</feature>
<feature type="region of interest" description="Disordered" evidence="2">
    <location>
        <begin position="127"/>
        <end position="179"/>
    </location>
</feature>
<feature type="compositionally biased region" description="Polar residues" evidence="2">
    <location>
        <begin position="1"/>
        <end position="10"/>
    </location>
</feature>
<evidence type="ECO:0000256" key="1">
    <source>
        <dbReference type="SAM" id="Coils"/>
    </source>
</evidence>
<dbReference type="AlphaFoldDB" id="A0A835K363"/>
<feature type="compositionally biased region" description="Low complexity" evidence="2">
    <location>
        <begin position="285"/>
        <end position="301"/>
    </location>
</feature>
<proteinExistence type="predicted"/>
<feature type="region of interest" description="Disordered" evidence="2">
    <location>
        <begin position="1"/>
        <end position="115"/>
    </location>
</feature>
<protein>
    <recommendedName>
        <fullName evidence="5">Protein BLISTER</fullName>
    </recommendedName>
</protein>
<organism evidence="3 4">
    <name type="scientific">Salix dunnii</name>
    <dbReference type="NCBI Taxonomy" id="1413687"/>
    <lineage>
        <taxon>Eukaryota</taxon>
        <taxon>Viridiplantae</taxon>
        <taxon>Streptophyta</taxon>
        <taxon>Embryophyta</taxon>
        <taxon>Tracheophyta</taxon>
        <taxon>Spermatophyta</taxon>
        <taxon>Magnoliopsida</taxon>
        <taxon>eudicotyledons</taxon>
        <taxon>Gunneridae</taxon>
        <taxon>Pentapetalae</taxon>
        <taxon>rosids</taxon>
        <taxon>fabids</taxon>
        <taxon>Malpighiales</taxon>
        <taxon>Salicaceae</taxon>
        <taxon>Saliceae</taxon>
        <taxon>Salix</taxon>
    </lineage>
</organism>
<feature type="coiled-coil region" evidence="1">
    <location>
        <begin position="646"/>
        <end position="701"/>
    </location>
</feature>
<name>A0A835K363_9ROSI</name>
<keyword evidence="1" id="KW-0175">Coiled coil</keyword>
<gene>
    <name evidence="3" type="ORF">SADUNF_Sadunf08G0144100</name>
</gene>
<evidence type="ECO:0008006" key="5">
    <source>
        <dbReference type="Google" id="ProtNLM"/>
    </source>
</evidence>